<dbReference type="Proteomes" id="UP001151760">
    <property type="component" value="Unassembled WGS sequence"/>
</dbReference>
<evidence type="ECO:0000313" key="2">
    <source>
        <dbReference type="Proteomes" id="UP001151760"/>
    </source>
</evidence>
<accession>A0ABQ5H022</accession>
<comment type="caution">
    <text evidence="1">The sequence shown here is derived from an EMBL/GenBank/DDBJ whole genome shotgun (WGS) entry which is preliminary data.</text>
</comment>
<evidence type="ECO:0000313" key="1">
    <source>
        <dbReference type="EMBL" id="GJT81226.1"/>
    </source>
</evidence>
<organism evidence="1 2">
    <name type="scientific">Tanacetum coccineum</name>
    <dbReference type="NCBI Taxonomy" id="301880"/>
    <lineage>
        <taxon>Eukaryota</taxon>
        <taxon>Viridiplantae</taxon>
        <taxon>Streptophyta</taxon>
        <taxon>Embryophyta</taxon>
        <taxon>Tracheophyta</taxon>
        <taxon>Spermatophyta</taxon>
        <taxon>Magnoliopsida</taxon>
        <taxon>eudicotyledons</taxon>
        <taxon>Gunneridae</taxon>
        <taxon>Pentapetalae</taxon>
        <taxon>asterids</taxon>
        <taxon>campanulids</taxon>
        <taxon>Asterales</taxon>
        <taxon>Asteraceae</taxon>
        <taxon>Asteroideae</taxon>
        <taxon>Anthemideae</taxon>
        <taxon>Anthemidinae</taxon>
        <taxon>Tanacetum</taxon>
    </lineage>
</organism>
<protein>
    <submittedName>
        <fullName evidence="1">Uncharacterized protein</fullName>
    </submittedName>
</protein>
<reference evidence="1" key="2">
    <citation type="submission" date="2022-01" db="EMBL/GenBank/DDBJ databases">
        <authorList>
            <person name="Yamashiro T."/>
            <person name="Shiraishi A."/>
            <person name="Satake H."/>
            <person name="Nakayama K."/>
        </authorList>
    </citation>
    <scope>NUCLEOTIDE SEQUENCE</scope>
</reference>
<name>A0ABQ5H022_9ASTR</name>
<sequence>MTLMFYMVPCYLMTFVEVNLRGLLELGEKTSIFVNIWVSLASPELTPSFSRVFTWLSDDVSSLGWHLKELHVAWAQLEKERTRLRLYTNYLEKSIQCVKTASSITSNDDLEPDDESVDTLLVSPFRDLDDDSYDGEVLNELEEYGNAGELCRQRAVNSFDRDDLAFQCMIGFRKFVAYFDPFLPMNIITRKAYNTIMVKGLESTWKNLVAIVRDVYVFVGSFTYIMDYVILEDIGEFILRDMAEVVMGKTL</sequence>
<dbReference type="EMBL" id="BQNB010019063">
    <property type="protein sequence ID" value="GJT81226.1"/>
    <property type="molecule type" value="Genomic_DNA"/>
</dbReference>
<reference evidence="1" key="1">
    <citation type="journal article" date="2022" name="Int. J. Mol. Sci.">
        <title>Draft Genome of Tanacetum Coccineum: Genomic Comparison of Closely Related Tanacetum-Family Plants.</title>
        <authorList>
            <person name="Yamashiro T."/>
            <person name="Shiraishi A."/>
            <person name="Nakayama K."/>
            <person name="Satake H."/>
        </authorList>
    </citation>
    <scope>NUCLEOTIDE SEQUENCE</scope>
</reference>
<gene>
    <name evidence="1" type="ORF">Tco_1055568</name>
</gene>
<proteinExistence type="predicted"/>
<keyword evidence="2" id="KW-1185">Reference proteome</keyword>